<accession>A0ABY6J7S1</accession>
<dbReference type="RefSeq" id="WP_264283423.1">
    <property type="nucleotide sequence ID" value="NZ_CP107006.1"/>
</dbReference>
<organism evidence="1 2">
    <name type="scientific">Chitinophaga horti</name>
    <dbReference type="NCBI Taxonomy" id="2920382"/>
    <lineage>
        <taxon>Bacteria</taxon>
        <taxon>Pseudomonadati</taxon>
        <taxon>Bacteroidota</taxon>
        <taxon>Chitinophagia</taxon>
        <taxon>Chitinophagales</taxon>
        <taxon>Chitinophagaceae</taxon>
        <taxon>Chitinophaga</taxon>
    </lineage>
</organism>
<reference evidence="1" key="1">
    <citation type="submission" date="2022-10" db="EMBL/GenBank/DDBJ databases">
        <title>Chitinophaga sp. nov., isolated from soil.</title>
        <authorList>
            <person name="Jeon C.O."/>
        </authorList>
    </citation>
    <scope>NUCLEOTIDE SEQUENCE</scope>
    <source>
        <strain evidence="1">R8</strain>
    </source>
</reference>
<name>A0ABY6J7S1_9BACT</name>
<keyword evidence="2" id="KW-1185">Reference proteome</keyword>
<evidence type="ECO:0008006" key="3">
    <source>
        <dbReference type="Google" id="ProtNLM"/>
    </source>
</evidence>
<gene>
    <name evidence="1" type="ORF">MKQ68_11530</name>
</gene>
<sequence>MPIPTFVINLLSRTDRKAHIITEFAGRDEYDMSIVEACIHEHGSIGLWETMLKIVRHAVDNDLEYVLICEDDHQFTEAYSYEGLSVAIEQARAMKADVLCGGISWMQTGVAVTEELFWVEKFTGTQFMFVFKQFYHSMLSVIFTVMDSADYKISSMTNRKFVVYPFMSIQKEFGYSDATPQNIQIGRVDELFESTSQNFYTLNDVARYFSGLRSQVALPIAPYELATATVSTFVINLPEREERRAHIIEQFAGRPEFDVTIIDAIKHEVGALGLWLSIRKIVETALANDDDVIIIAEDDHEFTPAYSRYTFMRNIIETAQLGIEYLSGGCSHFEHAVPVTSGLYWVSFFQATQFIVLYRPAFQKILDAPFDDSVVADLQLSHMFANKMIVYPAISTQKNFGYSDVTSSHNQNKNLVFSMFQHTKMRLERINEMMTEQEAFCLP</sequence>
<evidence type="ECO:0000313" key="1">
    <source>
        <dbReference type="EMBL" id="UYQ95733.1"/>
    </source>
</evidence>
<evidence type="ECO:0000313" key="2">
    <source>
        <dbReference type="Proteomes" id="UP001162741"/>
    </source>
</evidence>
<dbReference type="EMBL" id="CP107006">
    <property type="protein sequence ID" value="UYQ95733.1"/>
    <property type="molecule type" value="Genomic_DNA"/>
</dbReference>
<dbReference type="Proteomes" id="UP001162741">
    <property type="component" value="Chromosome"/>
</dbReference>
<protein>
    <recommendedName>
        <fullName evidence="3">Glycosyltransferase family 25 (LPS biosynthesis protein)</fullName>
    </recommendedName>
</protein>
<proteinExistence type="predicted"/>